<keyword evidence="2" id="KW-1185">Reference proteome</keyword>
<dbReference type="Pfam" id="PF22558">
    <property type="entry name" value="REase-ARP"/>
    <property type="match status" value="1"/>
</dbReference>
<evidence type="ECO:0000313" key="1">
    <source>
        <dbReference type="EMBL" id="RXH54852.1"/>
    </source>
</evidence>
<dbReference type="AlphaFoldDB" id="A0A4Q0SWR5"/>
<evidence type="ECO:0000313" key="2">
    <source>
        <dbReference type="Proteomes" id="UP000289437"/>
    </source>
</evidence>
<protein>
    <submittedName>
        <fullName evidence="1">Uncharacterized protein</fullName>
    </submittedName>
</protein>
<dbReference type="EMBL" id="RDSM01000003">
    <property type="protein sequence ID" value="RXH54852.1"/>
    <property type="molecule type" value="Genomic_DNA"/>
</dbReference>
<name>A0A4Q0SWR5_9BACT</name>
<dbReference type="Proteomes" id="UP000289437">
    <property type="component" value="Unassembled WGS sequence"/>
</dbReference>
<sequence length="321" mass="35366">MGPLMMPDIPDDFEGSDRFHLDDGSVGWTAPELVRQAGPRKSGQGSATLLRLELNALALRYAAKRSLLHDTTTGGSPCVVFGPEGTASGPRHGNFIDEAYRAILADVAWSARLEKAHTAHRRAWPRTDWRWRELDAATSSDALLMNVFCFPGVLDGAAGLGLRVLLGIGAGVRSEFGFKPRIPLTNGRFDRTEIDLRLGSLLVEAKLTESDFQQARPALVERYRDLLEAFEPEIVAGKTSVVGYQLIRGTLAAMAVPSGSFCVLADARRPDLLEQWYSVMSRVRTGELRCRLQMLTWQEVCAVLPVRLQEFLGEKYGILPA</sequence>
<dbReference type="InterPro" id="IPR054333">
    <property type="entry name" value="REase-ARP-assoc"/>
</dbReference>
<comment type="caution">
    <text evidence="1">The sequence shown here is derived from an EMBL/GenBank/DDBJ whole genome shotgun (WGS) entry which is preliminary data.</text>
</comment>
<reference evidence="2" key="2">
    <citation type="submission" date="2019-02" db="EMBL/GenBank/DDBJ databases">
        <title>Granulicella sibirica sp. nov., a psychrotolerant acidobacterium isolated from an organic soil layer in forested tundra, West Siberia.</title>
        <authorList>
            <person name="Oshkin I.Y."/>
            <person name="Kulichevskaya I.S."/>
            <person name="Rijpstra W.I.C."/>
            <person name="Sinninghe Damste J.S."/>
            <person name="Rakitin A.L."/>
            <person name="Ravin N.V."/>
            <person name="Dedysh S.N."/>
        </authorList>
    </citation>
    <scope>NUCLEOTIDE SEQUENCE [LARGE SCALE GENOMIC DNA]</scope>
    <source>
        <strain evidence="2">AF10</strain>
    </source>
</reference>
<reference evidence="1 2" key="1">
    <citation type="submission" date="2018-11" db="EMBL/GenBank/DDBJ databases">
        <authorList>
            <person name="Mardanov A.V."/>
            <person name="Ravin N.V."/>
            <person name="Dedysh S.N."/>
        </authorList>
    </citation>
    <scope>NUCLEOTIDE SEQUENCE [LARGE SCALE GENOMIC DNA]</scope>
    <source>
        <strain evidence="1 2">AF10</strain>
    </source>
</reference>
<gene>
    <name evidence="1" type="ORF">GRAN_3956</name>
</gene>
<organism evidence="1 2">
    <name type="scientific">Granulicella sibirica</name>
    <dbReference type="NCBI Taxonomy" id="2479048"/>
    <lineage>
        <taxon>Bacteria</taxon>
        <taxon>Pseudomonadati</taxon>
        <taxon>Acidobacteriota</taxon>
        <taxon>Terriglobia</taxon>
        <taxon>Terriglobales</taxon>
        <taxon>Acidobacteriaceae</taxon>
        <taxon>Granulicella</taxon>
    </lineage>
</organism>
<accession>A0A4Q0SWR5</accession>
<proteinExistence type="predicted"/>